<proteinExistence type="predicted"/>
<comment type="caution">
    <text evidence="1">The sequence shown here is derived from an EMBL/GenBank/DDBJ whole genome shotgun (WGS) entry which is preliminary data.</text>
</comment>
<name>A0AAD4W7F7_PRUDU</name>
<organism evidence="1 2">
    <name type="scientific">Prunus dulcis</name>
    <name type="common">Almond</name>
    <name type="synonym">Amygdalus dulcis</name>
    <dbReference type="NCBI Taxonomy" id="3755"/>
    <lineage>
        <taxon>Eukaryota</taxon>
        <taxon>Viridiplantae</taxon>
        <taxon>Streptophyta</taxon>
        <taxon>Embryophyta</taxon>
        <taxon>Tracheophyta</taxon>
        <taxon>Spermatophyta</taxon>
        <taxon>Magnoliopsida</taxon>
        <taxon>eudicotyledons</taxon>
        <taxon>Gunneridae</taxon>
        <taxon>Pentapetalae</taxon>
        <taxon>rosids</taxon>
        <taxon>fabids</taxon>
        <taxon>Rosales</taxon>
        <taxon>Rosaceae</taxon>
        <taxon>Amygdaloideae</taxon>
        <taxon>Amygdaleae</taxon>
        <taxon>Prunus</taxon>
    </lineage>
</organism>
<accession>A0AAD4W7F7</accession>
<sequence length="80" mass="9050">MNLKSLAVLKGINSHVSRPYREFFKSVLQFRLTTGYRVCALLSCLVSLQQGCGRRNCSNSLARFLNLWLYASVPSVYTSD</sequence>
<keyword evidence="2" id="KW-1185">Reference proteome</keyword>
<protein>
    <submittedName>
        <fullName evidence="1">Uncharacterized protein</fullName>
    </submittedName>
</protein>
<dbReference type="Proteomes" id="UP001054821">
    <property type="component" value="Chromosome 3"/>
</dbReference>
<dbReference type="AlphaFoldDB" id="A0AAD4W7F7"/>
<evidence type="ECO:0000313" key="2">
    <source>
        <dbReference type="Proteomes" id="UP001054821"/>
    </source>
</evidence>
<reference evidence="1 2" key="1">
    <citation type="journal article" date="2022" name="G3 (Bethesda)">
        <title>Whole-genome sequence and methylome profiling of the almond [Prunus dulcis (Mill.) D.A. Webb] cultivar 'Nonpareil'.</title>
        <authorList>
            <person name="D'Amico-Willman K.M."/>
            <person name="Ouma W.Z."/>
            <person name="Meulia T."/>
            <person name="Sideli G.M."/>
            <person name="Gradziel T.M."/>
            <person name="Fresnedo-Ramirez J."/>
        </authorList>
    </citation>
    <scope>NUCLEOTIDE SEQUENCE [LARGE SCALE GENOMIC DNA]</scope>
    <source>
        <strain evidence="1">Clone GOH B32 T37-40</strain>
    </source>
</reference>
<gene>
    <name evidence="1" type="ORF">L3X38_017069</name>
</gene>
<dbReference type="EMBL" id="JAJFAZ020000003">
    <property type="protein sequence ID" value="KAI5337798.1"/>
    <property type="molecule type" value="Genomic_DNA"/>
</dbReference>
<evidence type="ECO:0000313" key="1">
    <source>
        <dbReference type="EMBL" id="KAI5337798.1"/>
    </source>
</evidence>